<evidence type="ECO:0008006" key="9">
    <source>
        <dbReference type="Google" id="ProtNLM"/>
    </source>
</evidence>
<dbReference type="Gene3D" id="1.25.10.10">
    <property type="entry name" value="Leucine-rich Repeat Variant"/>
    <property type="match status" value="1"/>
</dbReference>
<dbReference type="InterPro" id="IPR029451">
    <property type="entry name" value="RICTOR_M"/>
</dbReference>
<protein>
    <recommendedName>
        <fullName evidence="9">REM-1 domain-containing protein</fullName>
    </recommendedName>
</protein>
<dbReference type="InterPro" id="IPR016024">
    <property type="entry name" value="ARM-type_fold"/>
</dbReference>
<feature type="region of interest" description="Disordered" evidence="3">
    <location>
        <begin position="165"/>
        <end position="211"/>
    </location>
</feature>
<evidence type="ECO:0000259" key="5">
    <source>
        <dbReference type="SMART" id="SM01308"/>
    </source>
</evidence>
<dbReference type="GO" id="GO:0030148">
    <property type="term" value="P:sphingolipid biosynthetic process"/>
    <property type="evidence" value="ECO:0007669"/>
    <property type="project" value="EnsemblFungi"/>
</dbReference>
<dbReference type="Pfam" id="PF14666">
    <property type="entry name" value="RICTOR_M"/>
    <property type="match status" value="1"/>
</dbReference>
<dbReference type="RefSeq" id="XP_003959666.1">
    <property type="nucleotide sequence ID" value="XM_003959617.1"/>
</dbReference>
<dbReference type="GeneID" id="13886720"/>
<feature type="coiled-coil region" evidence="2">
    <location>
        <begin position="84"/>
        <end position="111"/>
    </location>
</feature>
<dbReference type="Pfam" id="PF14664">
    <property type="entry name" value="RICTOR_N"/>
    <property type="match status" value="1"/>
</dbReference>
<dbReference type="InterPro" id="IPR029452">
    <property type="entry name" value="RICTOR_V"/>
</dbReference>
<dbReference type="GO" id="GO:0072659">
    <property type="term" value="P:protein localization to plasma membrane"/>
    <property type="evidence" value="ECO:0007669"/>
    <property type="project" value="EnsemblFungi"/>
</dbReference>
<dbReference type="GO" id="GO:0005886">
    <property type="term" value="C:plasma membrane"/>
    <property type="evidence" value="ECO:0007669"/>
    <property type="project" value="EnsemblFungi"/>
</dbReference>
<feature type="compositionally biased region" description="Basic and acidic residues" evidence="3">
    <location>
        <begin position="185"/>
        <end position="194"/>
    </location>
</feature>
<dbReference type="Proteomes" id="UP000005220">
    <property type="component" value="Chromosome 11"/>
</dbReference>
<dbReference type="InterPro" id="IPR028267">
    <property type="entry name" value="Pianissimo_N"/>
</dbReference>
<dbReference type="Pfam" id="PF14668">
    <property type="entry name" value="RICTOR_V"/>
    <property type="match status" value="1"/>
</dbReference>
<dbReference type="SUPFAM" id="SSF48371">
    <property type="entry name" value="ARM repeat"/>
    <property type="match status" value="1"/>
</dbReference>
<proteinExistence type="inferred from homology"/>
<dbReference type="FunCoup" id="H2B1N1">
    <property type="interactions" value="554"/>
</dbReference>
<feature type="domain" description="Rapamycin-insensitive companion of mTOR" evidence="6">
    <location>
        <begin position="1090"/>
        <end position="1162"/>
    </location>
</feature>
<dbReference type="EMBL" id="HE650831">
    <property type="protein sequence ID" value="CCF60531.1"/>
    <property type="molecule type" value="Genomic_DNA"/>
</dbReference>
<feature type="compositionally biased region" description="Basic and acidic residues" evidence="3">
    <location>
        <begin position="165"/>
        <end position="177"/>
    </location>
</feature>
<feature type="region of interest" description="Disordered" evidence="3">
    <location>
        <begin position="1"/>
        <end position="79"/>
    </location>
</feature>
<dbReference type="GO" id="GO:0038203">
    <property type="term" value="P:TORC2 signaling"/>
    <property type="evidence" value="ECO:0007669"/>
    <property type="project" value="TreeGrafter"/>
</dbReference>
<dbReference type="SMART" id="SM01310">
    <property type="entry name" value="RICTOR_V"/>
    <property type="match status" value="1"/>
</dbReference>
<dbReference type="GO" id="GO:0043495">
    <property type="term" value="F:protein-membrane adaptor activity"/>
    <property type="evidence" value="ECO:0007669"/>
    <property type="project" value="EnsemblFungi"/>
</dbReference>
<comment type="similarity">
    <text evidence="1">Belongs to the RICTOR family.</text>
</comment>
<evidence type="ECO:0000259" key="6">
    <source>
        <dbReference type="SMART" id="SM01310"/>
    </source>
</evidence>
<dbReference type="STRING" id="1071382.H2B1N1"/>
<dbReference type="InterPro" id="IPR029453">
    <property type="entry name" value="Rictor_IV"/>
</dbReference>
<evidence type="ECO:0000259" key="4">
    <source>
        <dbReference type="SMART" id="SM01307"/>
    </source>
</evidence>
<reference evidence="7 8" key="1">
    <citation type="journal article" date="2011" name="Proc. Natl. Acad. Sci. U.S.A.">
        <title>Evolutionary erosion of yeast sex chromosomes by mating-type switching accidents.</title>
        <authorList>
            <person name="Gordon J.L."/>
            <person name="Armisen D."/>
            <person name="Proux-Wera E."/>
            <person name="Oheigeartaigh S.S."/>
            <person name="Byrne K.P."/>
            <person name="Wolfe K.H."/>
        </authorList>
    </citation>
    <scope>NUCLEOTIDE SEQUENCE [LARGE SCALE GENOMIC DNA]</scope>
    <source>
        <strain evidence="8">ATCC 22294 / BCRC 22015 / CBS 2517 / CECT 1963 / NBRC 1671 / NRRL Y-8276</strain>
    </source>
</reference>
<dbReference type="InterPro" id="IPR028268">
    <property type="entry name" value="Pianissimo_fam"/>
</dbReference>
<accession>H2B1N1</accession>
<dbReference type="KEGG" id="kaf:KAFR_0K01770"/>
<name>H2B1N1_KAZAF</name>
<dbReference type="InParanoid" id="H2B1N1"/>
<dbReference type="HOGENOM" id="CLU_001013_1_1_1"/>
<dbReference type="PANTHER" id="PTHR13298">
    <property type="entry name" value="CYTOSOLIC REGULATOR PIANISSIMO"/>
    <property type="match status" value="1"/>
</dbReference>
<organism evidence="7 8">
    <name type="scientific">Kazachstania africana (strain ATCC 22294 / BCRC 22015 / CBS 2517 / CECT 1963 / NBRC 1671 / NRRL Y-8276)</name>
    <name type="common">Yeast</name>
    <name type="synonym">Kluyveromyces africanus</name>
    <dbReference type="NCBI Taxonomy" id="1071382"/>
    <lineage>
        <taxon>Eukaryota</taxon>
        <taxon>Fungi</taxon>
        <taxon>Dikarya</taxon>
        <taxon>Ascomycota</taxon>
        <taxon>Saccharomycotina</taxon>
        <taxon>Saccharomycetes</taxon>
        <taxon>Saccharomycetales</taxon>
        <taxon>Saccharomycetaceae</taxon>
        <taxon>Kazachstania</taxon>
    </lineage>
</organism>
<dbReference type="SMART" id="SM01307">
    <property type="entry name" value="RICTOR_M"/>
    <property type="match status" value="1"/>
</dbReference>
<dbReference type="PANTHER" id="PTHR13298:SF11">
    <property type="entry name" value="RAPAMYCIN-INSENSITIVE COMPANION OF MTOR"/>
    <property type="match status" value="1"/>
</dbReference>
<feature type="domain" description="Rapamycin-insensitive companion of mTOR N-terminal" evidence="5">
    <location>
        <begin position="270"/>
        <end position="615"/>
    </location>
</feature>
<dbReference type="InterPro" id="IPR011989">
    <property type="entry name" value="ARM-like"/>
</dbReference>
<dbReference type="GO" id="GO:0031505">
    <property type="term" value="P:fungal-type cell wall organization"/>
    <property type="evidence" value="ECO:0007669"/>
    <property type="project" value="EnsemblFungi"/>
</dbReference>
<gene>
    <name evidence="7" type="primary">KAFR0K01770</name>
    <name evidence="7" type="ORF">KAFR_0K01770</name>
</gene>
<evidence type="ECO:0000313" key="7">
    <source>
        <dbReference type="EMBL" id="CCF60531.1"/>
    </source>
</evidence>
<dbReference type="eggNOG" id="KOG3694">
    <property type="taxonomic scope" value="Eukaryota"/>
</dbReference>
<feature type="domain" description="Rapamycin-insensitive companion of mTOR middle" evidence="4">
    <location>
        <begin position="680"/>
        <end position="905"/>
    </location>
</feature>
<evidence type="ECO:0000256" key="3">
    <source>
        <dbReference type="SAM" id="MobiDB-lite"/>
    </source>
</evidence>
<sequence length="1378" mass="158579">MNEPSPHKSINSSLPSSKEAFLQSSMYEESNKSKGTSNGTAKKGKQNPVLSTSFVSTRRYEPGSPSPTSPLQSRRHRGSTAKKLLTLRTEINQTQLELTQVKKKKEDIEKTRSTASSDIFTGSYSTEHLQKHSMRIKTNTLIREFDKAIKKLERRLSELRVQYEQTRKSETLERRSTNDSLSTMSKEDLSNAHIDEDENSTSDNNTSAESDLDIQENLTVKQGTHQMLTPLRAESVHTKTNTPTLESATWLISDYMQSLQEANISTEFILTKANSLVDILKEHPELRQDLMLAPFMPSVQTLLLSDDKLVVSAAYRICRHLINGEQFVAYLLELRLDAFIVISFSKDNSYHVEREQALKLVRAFSEYKIGITKGIVQAVISCVEKPDDPLKNMALESLLELSYLHPNLVMECHGMRVFEEILQDYSSFSLASIILDSILDLMSTHQTRKYFLNDFNITILSSIFSDTSTKTTVNVEKMQNAAILVSKAFKNYNGIMLFSIDNFRPIKELLSFFNVPLCAQYLIDIFLDVLKIRPLTYKTKSKNKFRMRPSQFLKDSLPVNQHLALMILILDRCNFHDYVLSLVSNDTRRKVSSNLILKARYLLAEYMNLRMNLVDNGLFPDFNNFAFKPTTLMEETFQIGKMIQALNKNRNTLGMTKISYMENIKEYSQKVKESTLVSEVDDMRFRKMVYDSRVLQTKDFTSWNWNIIQELLEGPLMNKKQLEELAKSTKFVRRLLVFYRPLRLRFSNVDRGSRLSAKYVQVGCQFFKTLTINPEGMKILMDDTKIIPQVASLLFRAMEDNMAGNVFNDYSLKTKMIYGYFKFIGVLTQSKNGIQILDRWNFFTIIYKMFQTDNRISLKFLLLTLPELNLTYSPHCRIIIGKALVDPNEVVRIKATKHIGERLRDLMVEKPEDIDSQEDKLRLRRFKIEMLTRQLYDLSSNVVAIADRALYECILEGYGSKEFSFSLKTFLDQMVFIRSPILFELLSKSYGFQLLNDINFVEVERQSWLDHKNIEYVSIVEEFLSTAQFRSEKSHHFERNDRLPLHFYESLAKTEDGITLLSQSGDLVQFMNTIKKYVSDSMGDEVSTDIIEVKAALWCCGYIGSTELGIGLLDNYSLVEDVVKIANEASATSLRFTAFFILGLVSRTREGCEILDEMGWNCSVTVHGDPLGITLPNKLDTFLSFNEKKWTISEDHKDELIELDTNTGDLVKSSGTFKINLDKLLAEKEVLENPLYENKEIDSINILNKAGIKSTEDVANFFSNRERHNTVNSTNAISTEDEEDRENIIDKVLDTVSQLDNHILSNAAIKRVTELNGKYGATLFESEIMFFKVMEMMDKFRFKPHVRKFLCGLFINTNALENVIRHDRKRKQQQSETD</sequence>
<keyword evidence="2" id="KW-0175">Coiled coil</keyword>
<keyword evidence="8" id="KW-1185">Reference proteome</keyword>
<evidence type="ECO:0000256" key="2">
    <source>
        <dbReference type="SAM" id="Coils"/>
    </source>
</evidence>
<dbReference type="SMART" id="SM01308">
    <property type="entry name" value="RICTOR_N"/>
    <property type="match status" value="1"/>
</dbReference>
<dbReference type="GO" id="GO:0001558">
    <property type="term" value="P:regulation of cell growth"/>
    <property type="evidence" value="ECO:0007669"/>
    <property type="project" value="EnsemblFungi"/>
</dbReference>
<dbReference type="SMART" id="SM01303">
    <property type="entry name" value="RasGEF_N_2"/>
    <property type="match status" value="1"/>
</dbReference>
<evidence type="ECO:0000256" key="1">
    <source>
        <dbReference type="ARBA" id="ARBA00008878"/>
    </source>
</evidence>
<dbReference type="Pfam" id="PF14663">
    <property type="entry name" value="RasGEF_N_2"/>
    <property type="match status" value="1"/>
</dbReference>
<evidence type="ECO:0000313" key="8">
    <source>
        <dbReference type="Proteomes" id="UP000005220"/>
    </source>
</evidence>
<dbReference type="OrthoDB" id="271111at2759"/>
<dbReference type="GO" id="GO:0031932">
    <property type="term" value="C:TORC2 complex"/>
    <property type="evidence" value="ECO:0007669"/>
    <property type="project" value="EnsemblFungi"/>
</dbReference>
<feature type="compositionally biased region" description="Polar residues" evidence="3">
    <location>
        <begin position="8"/>
        <end position="40"/>
    </location>
</feature>
<dbReference type="GO" id="GO:0030950">
    <property type="term" value="P:establishment or maintenance of actin cytoskeleton polarity"/>
    <property type="evidence" value="ECO:0007669"/>
    <property type="project" value="EnsemblFungi"/>
</dbReference>